<evidence type="ECO:0000256" key="1">
    <source>
        <dbReference type="SAM" id="Phobius"/>
    </source>
</evidence>
<keyword evidence="1" id="KW-0812">Transmembrane</keyword>
<accession>A0A0D0E6P1</accession>
<sequence>MLQYIAHHHAPVASNETATRLVTGAPKARWLVFVVVWNVVLYTITVLDQSELKGNSSGTGSHPISKIIPIGCDIPVSNSMKSSYPR</sequence>
<proteinExistence type="predicted"/>
<protein>
    <submittedName>
        <fullName evidence="2">Uncharacterized protein</fullName>
    </submittedName>
</protein>
<keyword evidence="1" id="KW-1133">Transmembrane helix</keyword>
<dbReference type="EMBL" id="KN824947">
    <property type="protein sequence ID" value="KIK97194.1"/>
    <property type="molecule type" value="Genomic_DNA"/>
</dbReference>
<keyword evidence="1" id="KW-0472">Membrane</keyword>
<reference evidence="2 3" key="1">
    <citation type="submission" date="2014-04" db="EMBL/GenBank/DDBJ databases">
        <authorList>
            <consortium name="DOE Joint Genome Institute"/>
            <person name="Kuo A."/>
            <person name="Kohler A."/>
            <person name="Jargeat P."/>
            <person name="Nagy L.G."/>
            <person name="Floudas D."/>
            <person name="Copeland A."/>
            <person name="Barry K.W."/>
            <person name="Cichocki N."/>
            <person name="Veneault-Fourrey C."/>
            <person name="LaButti K."/>
            <person name="Lindquist E.A."/>
            <person name="Lipzen A."/>
            <person name="Lundell T."/>
            <person name="Morin E."/>
            <person name="Murat C."/>
            <person name="Sun H."/>
            <person name="Tunlid A."/>
            <person name="Henrissat B."/>
            <person name="Grigoriev I.V."/>
            <person name="Hibbett D.S."/>
            <person name="Martin F."/>
            <person name="Nordberg H.P."/>
            <person name="Cantor M.N."/>
            <person name="Hua S.X."/>
        </authorList>
    </citation>
    <scope>NUCLEOTIDE SEQUENCE [LARGE SCALE GENOMIC DNA]</scope>
    <source>
        <strain evidence="2 3">Ve08.2h10</strain>
    </source>
</reference>
<gene>
    <name evidence="2" type="ORF">PAXRUDRAFT_825168</name>
</gene>
<feature type="transmembrane region" description="Helical" evidence="1">
    <location>
        <begin position="30"/>
        <end position="47"/>
    </location>
</feature>
<organism evidence="2 3">
    <name type="scientific">Paxillus rubicundulus Ve08.2h10</name>
    <dbReference type="NCBI Taxonomy" id="930991"/>
    <lineage>
        <taxon>Eukaryota</taxon>
        <taxon>Fungi</taxon>
        <taxon>Dikarya</taxon>
        <taxon>Basidiomycota</taxon>
        <taxon>Agaricomycotina</taxon>
        <taxon>Agaricomycetes</taxon>
        <taxon>Agaricomycetidae</taxon>
        <taxon>Boletales</taxon>
        <taxon>Paxilineae</taxon>
        <taxon>Paxillaceae</taxon>
        <taxon>Paxillus</taxon>
    </lineage>
</organism>
<dbReference type="InParanoid" id="A0A0D0E6P1"/>
<keyword evidence="3" id="KW-1185">Reference proteome</keyword>
<dbReference type="Proteomes" id="UP000054538">
    <property type="component" value="Unassembled WGS sequence"/>
</dbReference>
<dbReference type="AlphaFoldDB" id="A0A0D0E6P1"/>
<evidence type="ECO:0000313" key="3">
    <source>
        <dbReference type="Proteomes" id="UP000054538"/>
    </source>
</evidence>
<dbReference type="HOGENOM" id="CLU_2498500_0_0_1"/>
<evidence type="ECO:0000313" key="2">
    <source>
        <dbReference type="EMBL" id="KIK97194.1"/>
    </source>
</evidence>
<reference evidence="3" key="2">
    <citation type="submission" date="2015-01" db="EMBL/GenBank/DDBJ databases">
        <title>Evolutionary Origins and Diversification of the Mycorrhizal Mutualists.</title>
        <authorList>
            <consortium name="DOE Joint Genome Institute"/>
            <consortium name="Mycorrhizal Genomics Consortium"/>
            <person name="Kohler A."/>
            <person name="Kuo A."/>
            <person name="Nagy L.G."/>
            <person name="Floudas D."/>
            <person name="Copeland A."/>
            <person name="Barry K.W."/>
            <person name="Cichocki N."/>
            <person name="Veneault-Fourrey C."/>
            <person name="LaButti K."/>
            <person name="Lindquist E.A."/>
            <person name="Lipzen A."/>
            <person name="Lundell T."/>
            <person name="Morin E."/>
            <person name="Murat C."/>
            <person name="Riley R."/>
            <person name="Ohm R."/>
            <person name="Sun H."/>
            <person name="Tunlid A."/>
            <person name="Henrissat B."/>
            <person name="Grigoriev I.V."/>
            <person name="Hibbett D.S."/>
            <person name="Martin F."/>
        </authorList>
    </citation>
    <scope>NUCLEOTIDE SEQUENCE [LARGE SCALE GENOMIC DNA]</scope>
    <source>
        <strain evidence="3">Ve08.2h10</strain>
    </source>
</reference>
<name>A0A0D0E6P1_9AGAM</name>